<dbReference type="InterPro" id="IPR051081">
    <property type="entry name" value="HTH_MetalResp_TranReg"/>
</dbReference>
<dbReference type="InterPro" id="IPR001845">
    <property type="entry name" value="HTH_ArsR_DNA-bd_dom"/>
</dbReference>
<comment type="caution">
    <text evidence="5">The sequence shown here is derived from an EMBL/GenBank/DDBJ whole genome shotgun (WGS) entry which is preliminary data.</text>
</comment>
<evidence type="ECO:0000256" key="3">
    <source>
        <dbReference type="ARBA" id="ARBA00023163"/>
    </source>
</evidence>
<name>A0ABR9ZUD5_9FIRM</name>
<dbReference type="InterPro" id="IPR036390">
    <property type="entry name" value="WH_DNA-bd_sf"/>
</dbReference>
<dbReference type="InterPro" id="IPR011991">
    <property type="entry name" value="ArsR-like_HTH"/>
</dbReference>
<dbReference type="Gene3D" id="1.10.10.10">
    <property type="entry name" value="Winged helix-like DNA-binding domain superfamily/Winged helix DNA-binding domain"/>
    <property type="match status" value="1"/>
</dbReference>
<proteinExistence type="predicted"/>
<evidence type="ECO:0000313" key="6">
    <source>
        <dbReference type="Proteomes" id="UP000614200"/>
    </source>
</evidence>
<dbReference type="PANTHER" id="PTHR33154:SF33">
    <property type="entry name" value="TRANSCRIPTIONAL REPRESSOR SDPR"/>
    <property type="match status" value="1"/>
</dbReference>
<dbReference type="EMBL" id="JADKNH010000005">
    <property type="protein sequence ID" value="MBF4693495.1"/>
    <property type="molecule type" value="Genomic_DNA"/>
</dbReference>
<feature type="domain" description="HTH arsR-type" evidence="4">
    <location>
        <begin position="13"/>
        <end position="108"/>
    </location>
</feature>
<dbReference type="Pfam" id="PF01022">
    <property type="entry name" value="HTH_5"/>
    <property type="match status" value="1"/>
</dbReference>
<protein>
    <submittedName>
        <fullName evidence="5">Winged helix-turn-helix transcriptional regulator</fullName>
    </submittedName>
</protein>
<dbReference type="SUPFAM" id="SSF46785">
    <property type="entry name" value="Winged helix' DNA-binding domain"/>
    <property type="match status" value="1"/>
</dbReference>
<sequence length="135" mass="15913">MKRETCEKNALTPEQMNMLFQQDIFKILGENIRMEIIKFLALNGPADISSISEHFPQDRSVISKHLKMMKEEGLLILTVASRHHYYQLDGMAFLYKMEAVVSDIKVILENTCEDTYSYLYEHHLTYKDYLEDQKD</sequence>
<dbReference type="CDD" id="cd00090">
    <property type="entry name" value="HTH_ARSR"/>
    <property type="match status" value="1"/>
</dbReference>
<dbReference type="Proteomes" id="UP000614200">
    <property type="component" value="Unassembled WGS sequence"/>
</dbReference>
<keyword evidence="6" id="KW-1185">Reference proteome</keyword>
<accession>A0ABR9ZUD5</accession>
<keyword evidence="2" id="KW-0238">DNA-binding</keyword>
<dbReference type="PROSITE" id="PS50987">
    <property type="entry name" value="HTH_ARSR_2"/>
    <property type="match status" value="1"/>
</dbReference>
<dbReference type="InterPro" id="IPR036388">
    <property type="entry name" value="WH-like_DNA-bd_sf"/>
</dbReference>
<dbReference type="PRINTS" id="PR00778">
    <property type="entry name" value="HTHARSR"/>
</dbReference>
<evidence type="ECO:0000256" key="2">
    <source>
        <dbReference type="ARBA" id="ARBA00023125"/>
    </source>
</evidence>
<evidence type="ECO:0000256" key="1">
    <source>
        <dbReference type="ARBA" id="ARBA00023015"/>
    </source>
</evidence>
<keyword evidence="3" id="KW-0804">Transcription</keyword>
<evidence type="ECO:0000313" key="5">
    <source>
        <dbReference type="EMBL" id="MBF4693495.1"/>
    </source>
</evidence>
<dbReference type="SMART" id="SM00418">
    <property type="entry name" value="HTH_ARSR"/>
    <property type="match status" value="1"/>
</dbReference>
<dbReference type="PANTHER" id="PTHR33154">
    <property type="entry name" value="TRANSCRIPTIONAL REGULATOR, ARSR FAMILY"/>
    <property type="match status" value="1"/>
</dbReference>
<evidence type="ECO:0000259" key="4">
    <source>
        <dbReference type="PROSITE" id="PS50987"/>
    </source>
</evidence>
<reference evidence="5 6" key="1">
    <citation type="submission" date="2020-11" db="EMBL/GenBank/DDBJ databases">
        <title>Fusibacter basophilias sp. nov.</title>
        <authorList>
            <person name="Qiu D."/>
        </authorList>
    </citation>
    <scope>NUCLEOTIDE SEQUENCE [LARGE SCALE GENOMIC DNA]</scope>
    <source>
        <strain evidence="5 6">Q10-2</strain>
    </source>
</reference>
<keyword evidence="1" id="KW-0805">Transcription regulation</keyword>
<gene>
    <name evidence="5" type="ORF">ISU02_10205</name>
</gene>
<organism evidence="5 6">
    <name type="scientific">Fusibacter ferrireducens</name>
    <dbReference type="NCBI Taxonomy" id="2785058"/>
    <lineage>
        <taxon>Bacteria</taxon>
        <taxon>Bacillati</taxon>
        <taxon>Bacillota</taxon>
        <taxon>Clostridia</taxon>
        <taxon>Eubacteriales</taxon>
        <taxon>Eubacteriales Family XII. Incertae Sedis</taxon>
        <taxon>Fusibacter</taxon>
    </lineage>
</organism>